<organism evidence="1 2">
    <name type="scientific">Halosimplex aquaticum</name>
    <dbReference type="NCBI Taxonomy" id="3026162"/>
    <lineage>
        <taxon>Archaea</taxon>
        <taxon>Methanobacteriati</taxon>
        <taxon>Methanobacteriota</taxon>
        <taxon>Stenosarchaea group</taxon>
        <taxon>Halobacteria</taxon>
        <taxon>Halobacteriales</taxon>
        <taxon>Haloarculaceae</taxon>
        <taxon>Halosimplex</taxon>
    </lineage>
</organism>
<protein>
    <submittedName>
        <fullName evidence="1">Uncharacterized protein</fullName>
    </submittedName>
</protein>
<name>A0ABD5XTM9_9EURY</name>
<proteinExistence type="predicted"/>
<keyword evidence="2" id="KW-1185">Reference proteome</keyword>
<dbReference type="AlphaFoldDB" id="A0ABD5XTM9"/>
<evidence type="ECO:0000313" key="2">
    <source>
        <dbReference type="Proteomes" id="UP001596432"/>
    </source>
</evidence>
<accession>A0ABD5XTM9</accession>
<sequence length="187" mass="21602">MTEDLDDLAELEQDQFFYEQCLDDLGQKHVAWIDLMGILDSLSNDQKMPAVYRGELLAVISRFLDFDRAETFTIGDGVIIMTDDKDYLYEFLGSLFSHYVKFNIHRYKGDWDIWLHRLIRAGIGTGDVYQIDMDGYDEKNRNGNPIPDGIENIVDVRNNCSPLEATVGREQYRSRWSVAQASRRTGC</sequence>
<dbReference type="RefSeq" id="WP_382261002.1">
    <property type="nucleotide sequence ID" value="NZ_JBHTAS010000001.1"/>
</dbReference>
<comment type="caution">
    <text evidence="1">The sequence shown here is derived from an EMBL/GenBank/DDBJ whole genome shotgun (WGS) entry which is preliminary data.</text>
</comment>
<reference evidence="1 2" key="1">
    <citation type="journal article" date="2019" name="Int. J. Syst. Evol. Microbiol.">
        <title>The Global Catalogue of Microorganisms (GCM) 10K type strain sequencing project: providing services to taxonomists for standard genome sequencing and annotation.</title>
        <authorList>
            <consortium name="The Broad Institute Genomics Platform"/>
            <consortium name="The Broad Institute Genome Sequencing Center for Infectious Disease"/>
            <person name="Wu L."/>
            <person name="Ma J."/>
        </authorList>
    </citation>
    <scope>NUCLEOTIDE SEQUENCE [LARGE SCALE GENOMIC DNA]</scope>
    <source>
        <strain evidence="1 2">XZYJT29</strain>
    </source>
</reference>
<evidence type="ECO:0000313" key="1">
    <source>
        <dbReference type="EMBL" id="MFC7138462.1"/>
    </source>
</evidence>
<dbReference type="EMBL" id="JBHTAS010000001">
    <property type="protein sequence ID" value="MFC7138462.1"/>
    <property type="molecule type" value="Genomic_DNA"/>
</dbReference>
<gene>
    <name evidence="1" type="ORF">ACFQMA_01250</name>
</gene>
<dbReference type="Proteomes" id="UP001596432">
    <property type="component" value="Unassembled WGS sequence"/>
</dbReference>